<dbReference type="Pfam" id="PF00071">
    <property type="entry name" value="Ras"/>
    <property type="match status" value="1"/>
</dbReference>
<dbReference type="EMBL" id="CAJZBQ010000047">
    <property type="protein sequence ID" value="CAG9329491.1"/>
    <property type="molecule type" value="Genomic_DNA"/>
</dbReference>
<dbReference type="Gene3D" id="3.40.50.300">
    <property type="entry name" value="P-loop containing nucleotide triphosphate hydrolases"/>
    <property type="match status" value="1"/>
</dbReference>
<dbReference type="Proteomes" id="UP001162131">
    <property type="component" value="Unassembled WGS sequence"/>
</dbReference>
<dbReference type="PROSITE" id="PS51421">
    <property type="entry name" value="RAS"/>
    <property type="match status" value="1"/>
</dbReference>
<dbReference type="PROSITE" id="PS51419">
    <property type="entry name" value="RAB"/>
    <property type="match status" value="1"/>
</dbReference>
<dbReference type="InterPro" id="IPR001806">
    <property type="entry name" value="Small_GTPase"/>
</dbReference>
<name>A0AAU9JNT5_9CILI</name>
<evidence type="ECO:0000313" key="6">
    <source>
        <dbReference type="Proteomes" id="UP001162131"/>
    </source>
</evidence>
<dbReference type="PRINTS" id="PR00449">
    <property type="entry name" value="RASTRNSFRMNG"/>
</dbReference>
<keyword evidence="3" id="KW-0342">GTP-binding</keyword>
<dbReference type="InterPro" id="IPR027417">
    <property type="entry name" value="P-loop_NTPase"/>
</dbReference>
<evidence type="ECO:0000256" key="3">
    <source>
        <dbReference type="ARBA" id="ARBA00023134"/>
    </source>
</evidence>
<dbReference type="SUPFAM" id="SSF52540">
    <property type="entry name" value="P-loop containing nucleoside triphosphate hydrolases"/>
    <property type="match status" value="1"/>
</dbReference>
<dbReference type="GO" id="GO:0003924">
    <property type="term" value="F:GTPase activity"/>
    <property type="evidence" value="ECO:0007669"/>
    <property type="project" value="InterPro"/>
</dbReference>
<evidence type="ECO:0000256" key="4">
    <source>
        <dbReference type="ARBA" id="ARBA00023288"/>
    </source>
</evidence>
<dbReference type="SMART" id="SM00173">
    <property type="entry name" value="RAS"/>
    <property type="match status" value="1"/>
</dbReference>
<keyword evidence="4" id="KW-0449">Lipoprotein</keyword>
<dbReference type="PANTHER" id="PTHR47979">
    <property type="entry name" value="DRAB11-RELATED"/>
    <property type="match status" value="1"/>
</dbReference>
<accession>A0AAU9JNT5</accession>
<keyword evidence="6" id="KW-1185">Reference proteome</keyword>
<gene>
    <name evidence="5" type="ORF">BSTOLATCC_MIC48310</name>
</gene>
<dbReference type="AlphaFoldDB" id="A0AAU9JNT5"/>
<organism evidence="5 6">
    <name type="scientific">Blepharisma stoltei</name>
    <dbReference type="NCBI Taxonomy" id="1481888"/>
    <lineage>
        <taxon>Eukaryota</taxon>
        <taxon>Sar</taxon>
        <taxon>Alveolata</taxon>
        <taxon>Ciliophora</taxon>
        <taxon>Postciliodesmatophora</taxon>
        <taxon>Heterotrichea</taxon>
        <taxon>Heterotrichida</taxon>
        <taxon>Blepharismidae</taxon>
        <taxon>Blepharisma</taxon>
    </lineage>
</organism>
<comment type="similarity">
    <text evidence="1">Belongs to the small GTPase superfamily. Rab family.</text>
</comment>
<dbReference type="SMART" id="SM00175">
    <property type="entry name" value="RAB"/>
    <property type="match status" value="1"/>
</dbReference>
<evidence type="ECO:0000256" key="2">
    <source>
        <dbReference type="ARBA" id="ARBA00022741"/>
    </source>
</evidence>
<protein>
    <submittedName>
        <fullName evidence="5">Uncharacterized protein</fullName>
    </submittedName>
</protein>
<dbReference type="FunFam" id="3.40.50.300:FF:001129">
    <property type="entry name" value="ras-related protein Rab-44 isoform X2"/>
    <property type="match status" value="1"/>
</dbReference>
<dbReference type="SMART" id="SM00174">
    <property type="entry name" value="RHO"/>
    <property type="match status" value="1"/>
</dbReference>
<comment type="caution">
    <text evidence="5">The sequence shown here is derived from an EMBL/GenBank/DDBJ whole genome shotgun (WGS) entry which is preliminary data.</text>
</comment>
<dbReference type="GO" id="GO:0005525">
    <property type="term" value="F:GTP binding"/>
    <property type="evidence" value="ECO:0007669"/>
    <property type="project" value="UniProtKB-KW"/>
</dbReference>
<dbReference type="InterPro" id="IPR005225">
    <property type="entry name" value="Small_GTP-bd"/>
</dbReference>
<dbReference type="NCBIfam" id="TIGR00231">
    <property type="entry name" value="small_GTP"/>
    <property type="match status" value="1"/>
</dbReference>
<evidence type="ECO:0000256" key="1">
    <source>
        <dbReference type="ARBA" id="ARBA00006270"/>
    </source>
</evidence>
<proteinExistence type="inferred from homology"/>
<keyword evidence="2" id="KW-0547">Nucleotide-binding</keyword>
<dbReference type="InterPro" id="IPR050209">
    <property type="entry name" value="Rab_GTPases_membrane_traffic"/>
</dbReference>
<evidence type="ECO:0000313" key="5">
    <source>
        <dbReference type="EMBL" id="CAG9329491.1"/>
    </source>
</evidence>
<sequence length="191" mass="21714">MFAAYLFRGIMIGDSQSGKSSLAHRFLRNRFIEEQKPTIGVEFAYKIIGVDGIAIKLQLWDTAGREEFRTTTRSYYRSVAAIIFVYDVTRRESFEHLNARISEAIQNAPSTAVAILVGNKVDKEGERNVLFEEGQKFASEHQMIYLETSAKTGWNVDNIFHFVSAEILARIRNGLIDVEKEGPGIKLNEQY</sequence>
<dbReference type="CDD" id="cd00154">
    <property type="entry name" value="Rab"/>
    <property type="match status" value="1"/>
</dbReference>
<reference evidence="5" key="1">
    <citation type="submission" date="2021-09" db="EMBL/GenBank/DDBJ databases">
        <authorList>
            <consortium name="AG Swart"/>
            <person name="Singh M."/>
            <person name="Singh A."/>
            <person name="Seah K."/>
            <person name="Emmerich C."/>
        </authorList>
    </citation>
    <scope>NUCLEOTIDE SEQUENCE</scope>
    <source>
        <strain evidence="5">ATCC30299</strain>
    </source>
</reference>